<evidence type="ECO:0000259" key="1">
    <source>
        <dbReference type="Pfam" id="PF04961"/>
    </source>
</evidence>
<evidence type="ECO:0000313" key="3">
    <source>
        <dbReference type="Proteomes" id="UP001404956"/>
    </source>
</evidence>
<sequence length="209" mass="22285">MSSLWQRPALDLLQAAASGAPTPGGGSTAALTGAFGAALLEMALHITLNKHREEEEELLRVLQTATGLRERLQALADEDVRAFGAYVQATRLPGDTPAQERERAEALDRAGRAAVRAPLELARTLVEALNLARRILPHVHAEVTSDVGAGAAILAGALRAGLLTAEINLPHLPEEERPALRAERDSLQAQGTRLVTAILRRTRARLGSD</sequence>
<dbReference type="Pfam" id="PF04961">
    <property type="entry name" value="FTCD_C"/>
    <property type="match status" value="1"/>
</dbReference>
<feature type="domain" description="Cyclodeaminase/cyclohydrolase" evidence="1">
    <location>
        <begin position="11"/>
        <end position="177"/>
    </location>
</feature>
<proteinExistence type="predicted"/>
<dbReference type="EMBL" id="BAABRV010000019">
    <property type="protein sequence ID" value="GAA5535187.1"/>
    <property type="molecule type" value="Genomic_DNA"/>
</dbReference>
<comment type="caution">
    <text evidence="2">The sequence shown here is derived from an EMBL/GenBank/DDBJ whole genome shotgun (WGS) entry which is preliminary data.</text>
</comment>
<accession>A0ABP9XIK4</accession>
<dbReference type="InterPro" id="IPR036178">
    <property type="entry name" value="Formintransfe-cycloase-like_sf"/>
</dbReference>
<gene>
    <name evidence="2" type="ORF">Dalu01_03611</name>
</gene>
<dbReference type="Proteomes" id="UP001404956">
    <property type="component" value="Unassembled WGS sequence"/>
</dbReference>
<organism evidence="2 3">
    <name type="scientific">Deinococcus aluminii</name>
    <dbReference type="NCBI Taxonomy" id="1656885"/>
    <lineage>
        <taxon>Bacteria</taxon>
        <taxon>Thermotogati</taxon>
        <taxon>Deinococcota</taxon>
        <taxon>Deinococci</taxon>
        <taxon>Deinococcales</taxon>
        <taxon>Deinococcaceae</taxon>
        <taxon>Deinococcus</taxon>
    </lineage>
</organism>
<name>A0ABP9XIK4_9DEIO</name>
<reference evidence="2 3" key="1">
    <citation type="submission" date="2024-02" db="EMBL/GenBank/DDBJ databases">
        <title>Deinococcus aluminii NBRC 112889.</title>
        <authorList>
            <person name="Ichikawa N."/>
            <person name="Katano-Makiyama Y."/>
            <person name="Hidaka K."/>
        </authorList>
    </citation>
    <scope>NUCLEOTIDE SEQUENCE [LARGE SCALE GENOMIC DNA]</scope>
    <source>
        <strain evidence="2 3">NBRC 112889</strain>
    </source>
</reference>
<dbReference type="Gene3D" id="1.20.120.680">
    <property type="entry name" value="Formiminotetrahydrofolate cyclodeaminase monomer, up-and-down helical bundle"/>
    <property type="match status" value="1"/>
</dbReference>
<protein>
    <recommendedName>
        <fullName evidence="1">Cyclodeaminase/cyclohydrolase domain-containing protein</fullName>
    </recommendedName>
</protein>
<dbReference type="SUPFAM" id="SSF101262">
    <property type="entry name" value="Methenyltetrahydrofolate cyclohydrolase-like"/>
    <property type="match status" value="1"/>
</dbReference>
<dbReference type="RefSeq" id="WP_345458037.1">
    <property type="nucleotide sequence ID" value="NZ_BAABRV010000019.1"/>
</dbReference>
<dbReference type="InterPro" id="IPR007044">
    <property type="entry name" value="Cyclodeamin/CycHdrlase"/>
</dbReference>
<keyword evidence="3" id="KW-1185">Reference proteome</keyword>
<evidence type="ECO:0000313" key="2">
    <source>
        <dbReference type="EMBL" id="GAA5535187.1"/>
    </source>
</evidence>